<dbReference type="RefSeq" id="WP_121086597.1">
    <property type="nucleotide sequence ID" value="NZ_RBZU01000004.1"/>
</dbReference>
<dbReference type="Pfam" id="PF00440">
    <property type="entry name" value="TetR_N"/>
    <property type="match status" value="1"/>
</dbReference>
<dbReference type="Pfam" id="PF17932">
    <property type="entry name" value="TetR_C_24"/>
    <property type="match status" value="1"/>
</dbReference>
<comment type="caution">
    <text evidence="7">The sequence shown here is derived from an EMBL/GenBank/DDBJ whole genome shotgun (WGS) entry which is preliminary data.</text>
</comment>
<dbReference type="EMBL" id="RBZU01000004">
    <property type="protein sequence ID" value="RKP55874.1"/>
    <property type="molecule type" value="Genomic_DNA"/>
</dbReference>
<dbReference type="PANTHER" id="PTHR30055:SF175">
    <property type="entry name" value="HTH-TYPE TRANSCRIPTIONAL REPRESSOR KSTR2"/>
    <property type="match status" value="1"/>
</dbReference>
<evidence type="ECO:0000313" key="7">
    <source>
        <dbReference type="EMBL" id="RKP55874.1"/>
    </source>
</evidence>
<dbReference type="PROSITE" id="PS50977">
    <property type="entry name" value="HTH_TETR_2"/>
    <property type="match status" value="1"/>
</dbReference>
<dbReference type="Proteomes" id="UP000270342">
    <property type="component" value="Unassembled WGS sequence"/>
</dbReference>
<dbReference type="InterPro" id="IPR009057">
    <property type="entry name" value="Homeodomain-like_sf"/>
</dbReference>
<evidence type="ECO:0000256" key="2">
    <source>
        <dbReference type="ARBA" id="ARBA00023015"/>
    </source>
</evidence>
<evidence type="ECO:0000256" key="1">
    <source>
        <dbReference type="ARBA" id="ARBA00022491"/>
    </source>
</evidence>
<keyword evidence="1" id="KW-0678">Repressor</keyword>
<dbReference type="PANTHER" id="PTHR30055">
    <property type="entry name" value="HTH-TYPE TRANSCRIPTIONAL REGULATOR RUTR"/>
    <property type="match status" value="1"/>
</dbReference>
<dbReference type="Gene3D" id="1.10.357.10">
    <property type="entry name" value="Tetracycline Repressor, domain 2"/>
    <property type="match status" value="1"/>
</dbReference>
<dbReference type="InterPro" id="IPR036271">
    <property type="entry name" value="Tet_transcr_reg_TetR-rel_C_sf"/>
</dbReference>
<protein>
    <submittedName>
        <fullName evidence="7">TetR/AcrR family transcriptional regulator</fullName>
    </submittedName>
</protein>
<evidence type="ECO:0000256" key="3">
    <source>
        <dbReference type="ARBA" id="ARBA00023125"/>
    </source>
</evidence>
<proteinExistence type="predicted"/>
<dbReference type="GO" id="GO:0003700">
    <property type="term" value="F:DNA-binding transcription factor activity"/>
    <property type="evidence" value="ECO:0007669"/>
    <property type="project" value="TreeGrafter"/>
</dbReference>
<dbReference type="PRINTS" id="PR00455">
    <property type="entry name" value="HTHTETR"/>
</dbReference>
<dbReference type="AlphaFoldDB" id="A0A494XZ86"/>
<evidence type="ECO:0000259" key="6">
    <source>
        <dbReference type="PROSITE" id="PS50977"/>
    </source>
</evidence>
<dbReference type="InterPro" id="IPR041490">
    <property type="entry name" value="KstR2_TetR_C"/>
</dbReference>
<accession>A0A494XZ86</accession>
<dbReference type="OrthoDB" id="5293556at2"/>
<dbReference type="SUPFAM" id="SSF46689">
    <property type="entry name" value="Homeodomain-like"/>
    <property type="match status" value="1"/>
</dbReference>
<keyword evidence="4" id="KW-0804">Transcription</keyword>
<keyword evidence="3 5" id="KW-0238">DNA-binding</keyword>
<sequence>MARKRTADYDIQRDKILEQAANLFARGGYPGTSMNDVAEACGVSKPALYHYVRDKYQLLVHICERHIERLEAVVHDVAALGLAPEPRLRALIARFVDEYSVAQSAHRVLTEDVKFLESEDRDRILDAERRVVAYLAQTVAALRPEVDTARLSKPLTMLLFGMINWMFTWLKPGGELDHAAMAPIVADLFLGGLDAVKVERPLASTMELTGDT</sequence>
<organism evidence="7 8">
    <name type="scientific">Pararobbsia silviterrae</name>
    <dbReference type="NCBI Taxonomy" id="1792498"/>
    <lineage>
        <taxon>Bacteria</taxon>
        <taxon>Pseudomonadati</taxon>
        <taxon>Pseudomonadota</taxon>
        <taxon>Betaproteobacteria</taxon>
        <taxon>Burkholderiales</taxon>
        <taxon>Burkholderiaceae</taxon>
        <taxon>Pararobbsia</taxon>
    </lineage>
</organism>
<dbReference type="SUPFAM" id="SSF48498">
    <property type="entry name" value="Tetracyclin repressor-like, C-terminal domain"/>
    <property type="match status" value="1"/>
</dbReference>
<reference evidence="7 8" key="1">
    <citation type="submission" date="2018-10" db="EMBL/GenBank/DDBJ databases">
        <title>Robbsia sp. DHC34, isolated from soil.</title>
        <authorList>
            <person name="Gao Z.-H."/>
            <person name="Qiu L.-H."/>
        </authorList>
    </citation>
    <scope>NUCLEOTIDE SEQUENCE [LARGE SCALE GENOMIC DNA]</scope>
    <source>
        <strain evidence="7 8">DHC34</strain>
    </source>
</reference>
<dbReference type="Gene3D" id="1.10.10.60">
    <property type="entry name" value="Homeodomain-like"/>
    <property type="match status" value="1"/>
</dbReference>
<keyword evidence="8" id="KW-1185">Reference proteome</keyword>
<dbReference type="InterPro" id="IPR001647">
    <property type="entry name" value="HTH_TetR"/>
</dbReference>
<dbReference type="InterPro" id="IPR050109">
    <property type="entry name" value="HTH-type_TetR-like_transc_reg"/>
</dbReference>
<evidence type="ECO:0000313" key="8">
    <source>
        <dbReference type="Proteomes" id="UP000270342"/>
    </source>
</evidence>
<dbReference type="GO" id="GO:0000976">
    <property type="term" value="F:transcription cis-regulatory region binding"/>
    <property type="evidence" value="ECO:0007669"/>
    <property type="project" value="TreeGrafter"/>
</dbReference>
<gene>
    <name evidence="7" type="ORF">D7S86_11760</name>
</gene>
<name>A0A494XZ86_9BURK</name>
<feature type="DNA-binding region" description="H-T-H motif" evidence="5">
    <location>
        <begin position="33"/>
        <end position="52"/>
    </location>
</feature>
<feature type="domain" description="HTH tetR-type" evidence="6">
    <location>
        <begin position="10"/>
        <end position="70"/>
    </location>
</feature>
<dbReference type="PROSITE" id="PS01081">
    <property type="entry name" value="HTH_TETR_1"/>
    <property type="match status" value="1"/>
</dbReference>
<keyword evidence="2" id="KW-0805">Transcription regulation</keyword>
<evidence type="ECO:0000256" key="4">
    <source>
        <dbReference type="ARBA" id="ARBA00023163"/>
    </source>
</evidence>
<dbReference type="InterPro" id="IPR023772">
    <property type="entry name" value="DNA-bd_HTH_TetR-type_CS"/>
</dbReference>
<evidence type="ECO:0000256" key="5">
    <source>
        <dbReference type="PROSITE-ProRule" id="PRU00335"/>
    </source>
</evidence>